<dbReference type="PANTHER" id="PTHR19959:SF119">
    <property type="entry name" value="FUNGAL LIPASE-LIKE DOMAIN-CONTAINING PROTEIN"/>
    <property type="match status" value="1"/>
</dbReference>
<feature type="domain" description="CHAT" evidence="1">
    <location>
        <begin position="995"/>
        <end position="1260"/>
    </location>
</feature>
<gene>
    <name evidence="2" type="ORF">PAXINDRAFT_82068</name>
</gene>
<dbReference type="AlphaFoldDB" id="A0A0C9TQX1"/>
<dbReference type="SUPFAM" id="SSF48452">
    <property type="entry name" value="TPR-like"/>
    <property type="match status" value="2"/>
</dbReference>
<protein>
    <recommendedName>
        <fullName evidence="1">CHAT domain-containing protein</fullName>
    </recommendedName>
</protein>
<evidence type="ECO:0000313" key="3">
    <source>
        <dbReference type="Proteomes" id="UP000053647"/>
    </source>
</evidence>
<reference evidence="2 3" key="1">
    <citation type="submission" date="2014-06" db="EMBL/GenBank/DDBJ databases">
        <authorList>
            <consortium name="DOE Joint Genome Institute"/>
            <person name="Kuo A."/>
            <person name="Kohler A."/>
            <person name="Nagy L.G."/>
            <person name="Floudas D."/>
            <person name="Copeland A."/>
            <person name="Barry K.W."/>
            <person name="Cichocki N."/>
            <person name="Veneault-Fourrey C."/>
            <person name="LaButti K."/>
            <person name="Lindquist E.A."/>
            <person name="Lipzen A."/>
            <person name="Lundell T."/>
            <person name="Morin E."/>
            <person name="Murat C."/>
            <person name="Sun H."/>
            <person name="Tunlid A."/>
            <person name="Henrissat B."/>
            <person name="Grigoriev I.V."/>
            <person name="Hibbett D.S."/>
            <person name="Martin F."/>
            <person name="Nordberg H.P."/>
            <person name="Cantor M.N."/>
            <person name="Hua S.X."/>
        </authorList>
    </citation>
    <scope>NUCLEOTIDE SEQUENCE [LARGE SCALE GENOMIC DNA]</scope>
    <source>
        <strain evidence="2 3">ATCC 200175</strain>
    </source>
</reference>
<keyword evidence="3" id="KW-1185">Reference proteome</keyword>
<sequence length="1276" mass="143043">MLRYHSNSNMGHLDRAIVQFQSVLDRCPSRHPGRSAALSNLAMARFISCQTRKAYLDLGVPIALYEEALDLRPANHPDRLSTLINFSIALLTRFRRMGDDSQLLDDAISRHHDAESYYVGRPEWVPLQVNLSAALVTRFRRQGLDLDEAIQRGRATVLQTTVGDQHRASLTNLAIALQTRFEHRGGNGDLDEAIQHHRDALLQVLVGHPDHPLCLVNLGSALATRFEHLHVENDLDEAIQLFRDALPLMPAGNPHRWITLNNLSGSLCTRFQLRSDDNDLDEAIQGHRDALLLMRIGTPDRPASLTNLANALQTRFTRQGDGDDLDEAIKRCRDALLLRPVGNPYRSASLNNLANALRTRFELQGEANDLDEALQHHTEALLRRPTGHPDHLSSLMNISLGLRTRFERLGIENDIDRAVQYCRDALLLTPPGHPHRAKSLNSLAETLSERFQRLGDWSYLDEATKHSRDALILTPVGSPNSSTSLNTLATVLMVRFDQRGDKNDLDEAIQHYRDALLLRPVGHPARSISLSNLANALYRRFEHRGDLSDLDEAIQHLRDALLLTPARAPGYPASLNSLAIALCTRFERQLDGSDLDEAIQRCRDTLPLVPVGHPNRSTILDTLGSALSARSHLGLEDDRTDLDEGIQCYRDAVSLKLAKHPNHLIPTTNLANALLTRFKQRDDRNDADEALQLCHSAQNQTPSNYRSRWAILYTLARIYFHLWEARHIEEHLQHAMHHYEAAASFEYASALLRLQASIAWIRGAELHQHPSALDAYARALQLLDSHISTSAAVQSRHDVMKHFPTNIGANAASCALRRGDIPRALELLEQGRAILWTQIARFRTPLDDLLTRGSRAEMLVKKFRYLSSALDSLGQRAEASSMQNIPRATADAEARRYQILVDDWNGVVEEIRTFDGFSRFLLPPLFSDLQKSACEGPVIVLLAGGVSCDAIIVLHEQSPIHIQLEITPEELARLAEQHRENISLRRPDREVFLIVLRVLWAKVVSPVVVELEKIIPKRSRVWWCPTSLFTVFPLHASGQHWEGGISFPRRYVSSYTPSLSALVKARRATRSPPPVSFAAIGQAKPDGQPVSFGPLEFVESELNVLESRLPLSSVVFKKLTSSESTRRETLRAFQENHWLHLSCHGMQNFAEPFKSFLAMRDGPLSLLDIINVDLFRHEFAFLSACQTAMGELDTPDEAVHLAAGLQFSGVKSVIGSLWSVGDEVACMLTARFYEEFCAQGRMDCTMAARALHEAVRALAKEGVPIEYRMVFVHIGI</sequence>
<dbReference type="OrthoDB" id="9991317at2759"/>
<evidence type="ECO:0000313" key="2">
    <source>
        <dbReference type="EMBL" id="KIJ12878.1"/>
    </source>
</evidence>
<dbReference type="InterPro" id="IPR024983">
    <property type="entry name" value="CHAT_dom"/>
</dbReference>
<proteinExistence type="predicted"/>
<reference evidence="3" key="2">
    <citation type="submission" date="2015-01" db="EMBL/GenBank/DDBJ databases">
        <title>Evolutionary Origins and Diversification of the Mycorrhizal Mutualists.</title>
        <authorList>
            <consortium name="DOE Joint Genome Institute"/>
            <consortium name="Mycorrhizal Genomics Consortium"/>
            <person name="Kohler A."/>
            <person name="Kuo A."/>
            <person name="Nagy L.G."/>
            <person name="Floudas D."/>
            <person name="Copeland A."/>
            <person name="Barry K.W."/>
            <person name="Cichocki N."/>
            <person name="Veneault-Fourrey C."/>
            <person name="LaButti K."/>
            <person name="Lindquist E.A."/>
            <person name="Lipzen A."/>
            <person name="Lundell T."/>
            <person name="Morin E."/>
            <person name="Murat C."/>
            <person name="Riley R."/>
            <person name="Ohm R."/>
            <person name="Sun H."/>
            <person name="Tunlid A."/>
            <person name="Henrissat B."/>
            <person name="Grigoriev I.V."/>
            <person name="Hibbett D.S."/>
            <person name="Martin F."/>
        </authorList>
    </citation>
    <scope>NUCLEOTIDE SEQUENCE [LARGE SCALE GENOMIC DNA]</scope>
    <source>
        <strain evidence="3">ATCC 200175</strain>
    </source>
</reference>
<dbReference type="Proteomes" id="UP000053647">
    <property type="component" value="Unassembled WGS sequence"/>
</dbReference>
<dbReference type="Gene3D" id="1.25.40.10">
    <property type="entry name" value="Tetratricopeptide repeat domain"/>
    <property type="match status" value="4"/>
</dbReference>
<name>A0A0C9TQX1_PAXIN</name>
<dbReference type="EMBL" id="KN819358">
    <property type="protein sequence ID" value="KIJ12878.1"/>
    <property type="molecule type" value="Genomic_DNA"/>
</dbReference>
<accession>A0A0C9TQX1</accession>
<dbReference type="Pfam" id="PF12770">
    <property type="entry name" value="CHAT"/>
    <property type="match status" value="1"/>
</dbReference>
<dbReference type="InterPro" id="IPR011990">
    <property type="entry name" value="TPR-like_helical_dom_sf"/>
</dbReference>
<evidence type="ECO:0000259" key="1">
    <source>
        <dbReference type="Pfam" id="PF12770"/>
    </source>
</evidence>
<dbReference type="Pfam" id="PF13374">
    <property type="entry name" value="TPR_10"/>
    <property type="match status" value="1"/>
</dbReference>
<dbReference type="PANTHER" id="PTHR19959">
    <property type="entry name" value="KINESIN LIGHT CHAIN"/>
    <property type="match status" value="1"/>
</dbReference>
<dbReference type="SUPFAM" id="SSF81901">
    <property type="entry name" value="HCP-like"/>
    <property type="match status" value="1"/>
</dbReference>
<organism evidence="2 3">
    <name type="scientific">Paxillus involutus ATCC 200175</name>
    <dbReference type="NCBI Taxonomy" id="664439"/>
    <lineage>
        <taxon>Eukaryota</taxon>
        <taxon>Fungi</taxon>
        <taxon>Dikarya</taxon>
        <taxon>Basidiomycota</taxon>
        <taxon>Agaricomycotina</taxon>
        <taxon>Agaricomycetes</taxon>
        <taxon>Agaricomycetidae</taxon>
        <taxon>Boletales</taxon>
        <taxon>Paxilineae</taxon>
        <taxon>Paxillaceae</taxon>
        <taxon>Paxillus</taxon>
    </lineage>
</organism>
<dbReference type="HOGENOM" id="CLU_001305_0_3_1"/>